<dbReference type="InterPro" id="IPR016195">
    <property type="entry name" value="Pol/histidinol_Pase-like"/>
</dbReference>
<dbReference type="GO" id="GO:0004534">
    <property type="term" value="F:5'-3' RNA exonuclease activity"/>
    <property type="evidence" value="ECO:0007669"/>
    <property type="project" value="TreeGrafter"/>
</dbReference>
<dbReference type="Gene3D" id="3.20.20.140">
    <property type="entry name" value="Metal-dependent hydrolases"/>
    <property type="match status" value="1"/>
</dbReference>
<dbReference type="InterPro" id="IPR004013">
    <property type="entry name" value="PHP_dom"/>
</dbReference>
<dbReference type="PANTHER" id="PTHR42924">
    <property type="entry name" value="EXONUCLEASE"/>
    <property type="match status" value="1"/>
</dbReference>
<comment type="caution">
    <text evidence="2">The sequence shown here is derived from an EMBL/GenBank/DDBJ whole genome shotgun (WGS) entry which is preliminary data.</text>
</comment>
<accession>A0A644TT08</accession>
<dbReference type="GO" id="GO:0035312">
    <property type="term" value="F:5'-3' DNA exonuclease activity"/>
    <property type="evidence" value="ECO:0007669"/>
    <property type="project" value="TreeGrafter"/>
</dbReference>
<dbReference type="InterPro" id="IPR003141">
    <property type="entry name" value="Pol/His_phosphatase_N"/>
</dbReference>
<dbReference type="PANTHER" id="PTHR42924:SF3">
    <property type="entry name" value="POLYMERASE_HISTIDINOL PHOSPHATASE N-TERMINAL DOMAIN-CONTAINING PROTEIN"/>
    <property type="match status" value="1"/>
</dbReference>
<protein>
    <recommendedName>
        <fullName evidence="1">Polymerase/histidinol phosphatase N-terminal domain-containing protein</fullName>
    </recommendedName>
</protein>
<dbReference type="InterPro" id="IPR052018">
    <property type="entry name" value="PHP_domain"/>
</dbReference>
<organism evidence="2">
    <name type="scientific">bioreactor metagenome</name>
    <dbReference type="NCBI Taxonomy" id="1076179"/>
    <lineage>
        <taxon>unclassified sequences</taxon>
        <taxon>metagenomes</taxon>
        <taxon>ecological metagenomes</taxon>
    </lineage>
</organism>
<dbReference type="Pfam" id="PF02811">
    <property type="entry name" value="PHP"/>
    <property type="match status" value="1"/>
</dbReference>
<reference evidence="2" key="1">
    <citation type="submission" date="2019-08" db="EMBL/GenBank/DDBJ databases">
        <authorList>
            <person name="Kucharzyk K."/>
            <person name="Murdoch R.W."/>
            <person name="Higgins S."/>
            <person name="Loffler F."/>
        </authorList>
    </citation>
    <scope>NUCLEOTIDE SEQUENCE</scope>
</reference>
<evidence type="ECO:0000259" key="1">
    <source>
        <dbReference type="SMART" id="SM00481"/>
    </source>
</evidence>
<dbReference type="SMART" id="SM00481">
    <property type="entry name" value="POLIIIAc"/>
    <property type="match status" value="1"/>
</dbReference>
<name>A0A644TT08_9ZZZZ</name>
<evidence type="ECO:0000313" key="2">
    <source>
        <dbReference type="EMBL" id="MPL70103.1"/>
    </source>
</evidence>
<proteinExistence type="predicted"/>
<dbReference type="EMBL" id="VSSQ01000051">
    <property type="protein sequence ID" value="MPL70103.1"/>
    <property type="molecule type" value="Genomic_DNA"/>
</dbReference>
<dbReference type="AlphaFoldDB" id="A0A644TT08"/>
<sequence>MQSFKADLHIHTVLSPCGDLEMSPTNIIAKAKELGLDCIGITDHNCTLHTKLAKRLGREQGVFVLMGAEVTSKEEAHCLCFFEDDESLDKFQIWLDEKLPKIELDEDKFGYQLVVNEEEEIIDQKEYLLISAIDADLDEIYDKVHSLNGLFIPAHVNKGANSLTSQLGFIPPDIKADALEISYHISKTNFIKKNAYLKKFQFIQSSDSHYINTLGETYCNLIMEELSFEEFRLAIAGKDGRYVETIIE</sequence>
<dbReference type="SUPFAM" id="SSF89550">
    <property type="entry name" value="PHP domain-like"/>
    <property type="match status" value="1"/>
</dbReference>
<gene>
    <name evidence="2" type="ORF">SDC9_15854</name>
</gene>
<dbReference type="CDD" id="cd07432">
    <property type="entry name" value="PHP_HisPPase"/>
    <property type="match status" value="1"/>
</dbReference>
<feature type="domain" description="Polymerase/histidinol phosphatase N-terminal" evidence="1">
    <location>
        <begin position="6"/>
        <end position="74"/>
    </location>
</feature>